<keyword evidence="5" id="KW-1185">Reference proteome</keyword>
<dbReference type="AlphaFoldDB" id="A0A4S8MUS0"/>
<accession>A0A4S8MUS0</accession>
<dbReference type="SUPFAM" id="SSF52540">
    <property type="entry name" value="P-loop containing nucleoside triphosphate hydrolases"/>
    <property type="match status" value="1"/>
</dbReference>
<gene>
    <name evidence="4" type="ORF">K435DRAFT_848659</name>
</gene>
<evidence type="ECO:0000256" key="1">
    <source>
        <dbReference type="ARBA" id="ARBA00022737"/>
    </source>
</evidence>
<name>A0A4S8MUS0_DENBC</name>
<dbReference type="EMBL" id="ML179040">
    <property type="protein sequence ID" value="THV06987.1"/>
    <property type="molecule type" value="Genomic_DNA"/>
</dbReference>
<dbReference type="Pfam" id="PF24883">
    <property type="entry name" value="NPHP3_N"/>
    <property type="match status" value="1"/>
</dbReference>
<dbReference type="PANTHER" id="PTHR10039">
    <property type="entry name" value="AMELOGENIN"/>
    <property type="match status" value="1"/>
</dbReference>
<keyword evidence="1" id="KW-0677">Repeat</keyword>
<evidence type="ECO:0000259" key="3">
    <source>
        <dbReference type="Pfam" id="PF24883"/>
    </source>
</evidence>
<reference evidence="4 5" key="1">
    <citation type="journal article" date="2019" name="Nat. Ecol. Evol.">
        <title>Megaphylogeny resolves global patterns of mushroom evolution.</title>
        <authorList>
            <person name="Varga T."/>
            <person name="Krizsan K."/>
            <person name="Foldi C."/>
            <person name="Dima B."/>
            <person name="Sanchez-Garcia M."/>
            <person name="Sanchez-Ramirez S."/>
            <person name="Szollosi G.J."/>
            <person name="Szarkandi J.G."/>
            <person name="Papp V."/>
            <person name="Albert L."/>
            <person name="Andreopoulos W."/>
            <person name="Angelini C."/>
            <person name="Antonin V."/>
            <person name="Barry K.W."/>
            <person name="Bougher N.L."/>
            <person name="Buchanan P."/>
            <person name="Buyck B."/>
            <person name="Bense V."/>
            <person name="Catcheside P."/>
            <person name="Chovatia M."/>
            <person name="Cooper J."/>
            <person name="Damon W."/>
            <person name="Desjardin D."/>
            <person name="Finy P."/>
            <person name="Geml J."/>
            <person name="Haridas S."/>
            <person name="Hughes K."/>
            <person name="Justo A."/>
            <person name="Karasinski D."/>
            <person name="Kautmanova I."/>
            <person name="Kiss B."/>
            <person name="Kocsube S."/>
            <person name="Kotiranta H."/>
            <person name="LaButti K.M."/>
            <person name="Lechner B.E."/>
            <person name="Liimatainen K."/>
            <person name="Lipzen A."/>
            <person name="Lukacs Z."/>
            <person name="Mihaltcheva S."/>
            <person name="Morgado L.N."/>
            <person name="Niskanen T."/>
            <person name="Noordeloos M.E."/>
            <person name="Ohm R.A."/>
            <person name="Ortiz-Santana B."/>
            <person name="Ovrebo C."/>
            <person name="Racz N."/>
            <person name="Riley R."/>
            <person name="Savchenko A."/>
            <person name="Shiryaev A."/>
            <person name="Soop K."/>
            <person name="Spirin V."/>
            <person name="Szebenyi C."/>
            <person name="Tomsovsky M."/>
            <person name="Tulloss R.E."/>
            <person name="Uehling J."/>
            <person name="Grigoriev I.V."/>
            <person name="Vagvolgyi C."/>
            <person name="Papp T."/>
            <person name="Martin F.M."/>
            <person name="Miettinen O."/>
            <person name="Hibbett D.S."/>
            <person name="Nagy L.G."/>
        </authorList>
    </citation>
    <scope>NUCLEOTIDE SEQUENCE [LARGE SCALE GENOMIC DNA]</scope>
    <source>
        <strain evidence="4 5">CBS 962.96</strain>
    </source>
</reference>
<organism evidence="4 5">
    <name type="scientific">Dendrothele bispora (strain CBS 962.96)</name>
    <dbReference type="NCBI Taxonomy" id="1314807"/>
    <lineage>
        <taxon>Eukaryota</taxon>
        <taxon>Fungi</taxon>
        <taxon>Dikarya</taxon>
        <taxon>Basidiomycota</taxon>
        <taxon>Agaricomycotina</taxon>
        <taxon>Agaricomycetes</taxon>
        <taxon>Agaricomycetidae</taxon>
        <taxon>Agaricales</taxon>
        <taxon>Agaricales incertae sedis</taxon>
        <taxon>Dendrothele</taxon>
    </lineage>
</organism>
<feature type="compositionally biased region" description="Polar residues" evidence="2">
    <location>
        <begin position="1"/>
        <end position="12"/>
    </location>
</feature>
<dbReference type="InterPro" id="IPR027417">
    <property type="entry name" value="P-loop_NTPase"/>
</dbReference>
<sequence>MASQSPLPSSMPQELLTPAKSSRTNPLQDSRRMSRRLIDSMKRVFSKQNTVPVIEELWGVFRNASALIPVPGIQAVVGMIDEIKTQMDMENSADIRDLKSKLEQFKQLVEAKGYQNETGAELLIEMDEYGPNQLVMFFLVDQRSHLVSSEAISVYFKKFLKTLDINVQELDDKLKRRAKIMAIIDSKSYAKKIEEIVTHMNDMFTYIQMQAVLRADVERENTIKRRLIDAIPHVQVASDDKVVRAPPYEGTYVSIIQCIVDWRDNAAAPAIFWLYGPLSSGKTTVLVGAFQKLSQDLIAEFRCTRVIPSYNDVHMIIPTLAWKLQDVNAPYRRQLASRLDRLPEDERTTDAIQKWGLKQQLKELFIEPFASIPQGQRGSRKVILAIDSLEECLHGAHSAVGETNSVKLLEAITEMNDSSQRIKFIIISRDINGRHVDHGHIKKFLDDPKVADSYHMAEYRSSEEGYTEMSGFYEKELGPLVKLSRGDLRELASNFQGRFVLAKAVCDAIQGSLDPGKKLRDVIDNKEYKEITGYYQDVLNQATMPRDPKQN</sequence>
<proteinExistence type="predicted"/>
<evidence type="ECO:0000313" key="4">
    <source>
        <dbReference type="EMBL" id="THV06987.1"/>
    </source>
</evidence>
<dbReference type="Gene3D" id="3.40.50.300">
    <property type="entry name" value="P-loop containing nucleotide triphosphate hydrolases"/>
    <property type="match status" value="1"/>
</dbReference>
<feature type="domain" description="Nephrocystin 3-like N-terminal" evidence="3">
    <location>
        <begin position="260"/>
        <end position="429"/>
    </location>
</feature>
<evidence type="ECO:0000256" key="2">
    <source>
        <dbReference type="SAM" id="MobiDB-lite"/>
    </source>
</evidence>
<feature type="compositionally biased region" description="Polar residues" evidence="2">
    <location>
        <begin position="19"/>
        <end position="28"/>
    </location>
</feature>
<dbReference type="Proteomes" id="UP000297245">
    <property type="component" value="Unassembled WGS sequence"/>
</dbReference>
<dbReference type="InterPro" id="IPR056884">
    <property type="entry name" value="NPHP3-like_N"/>
</dbReference>
<feature type="region of interest" description="Disordered" evidence="2">
    <location>
        <begin position="1"/>
        <end position="33"/>
    </location>
</feature>
<evidence type="ECO:0000313" key="5">
    <source>
        <dbReference type="Proteomes" id="UP000297245"/>
    </source>
</evidence>
<dbReference type="OrthoDB" id="206617at2759"/>
<protein>
    <recommendedName>
        <fullName evidence="3">Nephrocystin 3-like N-terminal domain-containing protein</fullName>
    </recommendedName>
</protein>